<feature type="transmembrane region" description="Helical" evidence="5">
    <location>
        <begin position="46"/>
        <end position="69"/>
    </location>
</feature>
<gene>
    <name evidence="7" type="ORF">ACCI49_02220</name>
</gene>
<feature type="transmembrane region" description="Helical" evidence="5">
    <location>
        <begin position="9"/>
        <end position="26"/>
    </location>
</feature>
<keyword evidence="4 5" id="KW-0472">Membrane</keyword>
<evidence type="ECO:0000256" key="3">
    <source>
        <dbReference type="ARBA" id="ARBA00022989"/>
    </source>
</evidence>
<feature type="domain" description="Ferric oxidoreductase" evidence="6">
    <location>
        <begin position="53"/>
        <end position="174"/>
    </location>
</feature>
<feature type="transmembrane region" description="Helical" evidence="5">
    <location>
        <begin position="163"/>
        <end position="182"/>
    </location>
</feature>
<dbReference type="InterPro" id="IPR013130">
    <property type="entry name" value="Fe3_Rdtase_TM_dom"/>
</dbReference>
<dbReference type="RefSeq" id="WP_371837334.1">
    <property type="nucleotide sequence ID" value="NZ_JBGMEK010000002.1"/>
</dbReference>
<organism evidence="7 8">
    <name type="scientific">Microbulbifer epialgicus</name>
    <dbReference type="NCBI Taxonomy" id="393907"/>
    <lineage>
        <taxon>Bacteria</taxon>
        <taxon>Pseudomonadati</taxon>
        <taxon>Pseudomonadota</taxon>
        <taxon>Gammaproteobacteria</taxon>
        <taxon>Cellvibrionales</taxon>
        <taxon>Microbulbiferaceae</taxon>
        <taxon>Microbulbifer</taxon>
    </lineage>
</organism>
<evidence type="ECO:0000256" key="1">
    <source>
        <dbReference type="ARBA" id="ARBA00004141"/>
    </source>
</evidence>
<feature type="transmembrane region" description="Helical" evidence="5">
    <location>
        <begin position="89"/>
        <end position="109"/>
    </location>
</feature>
<dbReference type="Pfam" id="PF01794">
    <property type="entry name" value="Ferric_reduct"/>
    <property type="match status" value="1"/>
</dbReference>
<protein>
    <submittedName>
        <fullName evidence="7">Ferric reductase-like transmembrane domain-containing protein</fullName>
    </submittedName>
</protein>
<evidence type="ECO:0000256" key="4">
    <source>
        <dbReference type="ARBA" id="ARBA00023136"/>
    </source>
</evidence>
<reference evidence="7 8" key="1">
    <citation type="submission" date="2024-08" db="EMBL/GenBank/DDBJ databases">
        <authorList>
            <person name="Ishaq N."/>
        </authorList>
    </citation>
    <scope>NUCLEOTIDE SEQUENCE [LARGE SCALE GENOMIC DNA]</scope>
    <source>
        <strain evidence="7 8">DSM 18651</strain>
    </source>
</reference>
<comment type="subcellular location">
    <subcellularLocation>
        <location evidence="1">Membrane</location>
        <topology evidence="1">Multi-pass membrane protein</topology>
    </subcellularLocation>
</comment>
<name>A0ABV4NUR8_9GAMM</name>
<accession>A0ABV4NUR8</accession>
<feature type="transmembrane region" description="Helical" evidence="5">
    <location>
        <begin position="188"/>
        <end position="210"/>
    </location>
</feature>
<keyword evidence="3 5" id="KW-1133">Transmembrane helix</keyword>
<evidence type="ECO:0000313" key="8">
    <source>
        <dbReference type="Proteomes" id="UP001569428"/>
    </source>
</evidence>
<sequence length="224" mass="24159">MKKHLIKPSVLVVLAATVSIPLVTWWSSVGNPQAYFTDNFPPGQILYIFSKLAGLVAVGLLGLQCLLALAKRLGGTGVLLSWSAKAHKVLGVLTFSLIVLHASLFFAAVSVRTEAPAWGLLLPKFTHGFYSQQVSLGLIALCLLCLGVFAGWKVASGSKRWRIGHSLWIVVLPLSFVHALSIGTESRFLPMLILILGISVLLLLAGLVRLKEPLTRKIKLTFGA</sequence>
<keyword evidence="8" id="KW-1185">Reference proteome</keyword>
<evidence type="ECO:0000256" key="2">
    <source>
        <dbReference type="ARBA" id="ARBA00022692"/>
    </source>
</evidence>
<evidence type="ECO:0000259" key="6">
    <source>
        <dbReference type="Pfam" id="PF01794"/>
    </source>
</evidence>
<evidence type="ECO:0000313" key="7">
    <source>
        <dbReference type="EMBL" id="MFA0809721.1"/>
    </source>
</evidence>
<keyword evidence="2 5" id="KW-0812">Transmembrane</keyword>
<evidence type="ECO:0000256" key="5">
    <source>
        <dbReference type="SAM" id="Phobius"/>
    </source>
</evidence>
<feature type="transmembrane region" description="Helical" evidence="5">
    <location>
        <begin position="129"/>
        <end position="151"/>
    </location>
</feature>
<comment type="caution">
    <text evidence="7">The sequence shown here is derived from an EMBL/GenBank/DDBJ whole genome shotgun (WGS) entry which is preliminary data.</text>
</comment>
<dbReference type="Proteomes" id="UP001569428">
    <property type="component" value="Unassembled WGS sequence"/>
</dbReference>
<dbReference type="EMBL" id="JBGMEK010000002">
    <property type="protein sequence ID" value="MFA0809721.1"/>
    <property type="molecule type" value="Genomic_DNA"/>
</dbReference>
<proteinExistence type="predicted"/>